<dbReference type="Proteomes" id="UP000232003">
    <property type="component" value="Plasmid pNFSY04"/>
</dbReference>
<keyword evidence="2" id="KW-1185">Reference proteome</keyword>
<evidence type="ECO:0000313" key="2">
    <source>
        <dbReference type="Proteomes" id="UP000232003"/>
    </source>
</evidence>
<geneLocation type="plasmid" evidence="2">
    <name>pnfsy04</name>
</geneLocation>
<organism evidence="1 2">
    <name type="scientific">Nostoc flagelliforme CCNUN1</name>
    <dbReference type="NCBI Taxonomy" id="2038116"/>
    <lineage>
        <taxon>Bacteria</taxon>
        <taxon>Bacillati</taxon>
        <taxon>Cyanobacteriota</taxon>
        <taxon>Cyanophyceae</taxon>
        <taxon>Nostocales</taxon>
        <taxon>Nostocaceae</taxon>
        <taxon>Nostoc</taxon>
    </lineage>
</organism>
<protein>
    <submittedName>
        <fullName evidence="1">Uncharacterized protein</fullName>
    </submittedName>
</protein>
<name>A0A2K8T689_9NOSO</name>
<keyword evidence="1" id="KW-0614">Plasmid</keyword>
<dbReference type="KEGG" id="nfl:COO91_09401"/>
<evidence type="ECO:0000313" key="1">
    <source>
        <dbReference type="EMBL" id="AUB43228.1"/>
    </source>
</evidence>
<gene>
    <name evidence="1" type="ORF">COO91_09401</name>
</gene>
<sequence length="48" mass="5889">MGIRIGHTQAVKIWQLFISKTQRRDEAVVKIKFVWQRWFSNDQQRVKM</sequence>
<dbReference type="AlphaFoldDB" id="A0A2K8T689"/>
<reference evidence="1 2" key="1">
    <citation type="submission" date="2017-11" db="EMBL/GenBank/DDBJ databases">
        <title>Complete genome of a free-living desiccation-tolerant cyanobacterium and its photosynthetic adaptation to extreme terrestrial habitat.</title>
        <authorList>
            <person name="Shang J."/>
        </authorList>
    </citation>
    <scope>NUCLEOTIDE SEQUENCE [LARGE SCALE GENOMIC DNA]</scope>
    <source>
        <strain evidence="1 2">CCNUN1</strain>
        <plasmid evidence="2">pnfsy04</plasmid>
    </source>
</reference>
<proteinExistence type="predicted"/>
<dbReference type="EMBL" id="CP024789">
    <property type="protein sequence ID" value="AUB43228.1"/>
    <property type="molecule type" value="Genomic_DNA"/>
</dbReference>
<accession>A0A2K8T689</accession>